<sequence>MPEDVGIEHWVPREHTAVEIKFRPPHKIKLGDIGCKGIVAQNIFSLPYPTGLLFLIPGANVSYYSAFAVEVGRQPRFLPAKLKISVPRSGAQRQVDAINRLCTPLPHLEALSNGSLNRNAGPQRPDQSILRTKSAFRDCAGRYKRSPAVGYRVVRKPDCLHQFHQVASERYPSHTRVPRNRKDIHPRRNSFDINLTEFPRCL</sequence>
<accession>A0A5N7A786</accession>
<evidence type="ECO:0000313" key="2">
    <source>
        <dbReference type="Proteomes" id="UP000326268"/>
    </source>
</evidence>
<dbReference type="RefSeq" id="XP_031927491.1">
    <property type="nucleotide sequence ID" value="XM_032064620.1"/>
</dbReference>
<evidence type="ECO:0000313" key="1">
    <source>
        <dbReference type="EMBL" id="KAE8364410.1"/>
    </source>
</evidence>
<reference evidence="1 2" key="1">
    <citation type="submission" date="2019-04" db="EMBL/GenBank/DDBJ databases">
        <title>Friends and foes A comparative genomics studyof 23 Aspergillus species from section Flavi.</title>
        <authorList>
            <consortium name="DOE Joint Genome Institute"/>
            <person name="Kjaerbolling I."/>
            <person name="Vesth T."/>
            <person name="Frisvad J.C."/>
            <person name="Nybo J.L."/>
            <person name="Theobald S."/>
            <person name="Kildgaard S."/>
            <person name="Isbrandt T."/>
            <person name="Kuo A."/>
            <person name="Sato A."/>
            <person name="Lyhne E.K."/>
            <person name="Kogle M.E."/>
            <person name="Wiebenga A."/>
            <person name="Kun R.S."/>
            <person name="Lubbers R.J."/>
            <person name="Makela M.R."/>
            <person name="Barry K."/>
            <person name="Chovatia M."/>
            <person name="Clum A."/>
            <person name="Daum C."/>
            <person name="Haridas S."/>
            <person name="He G."/>
            <person name="LaButti K."/>
            <person name="Lipzen A."/>
            <person name="Mondo S."/>
            <person name="Riley R."/>
            <person name="Salamov A."/>
            <person name="Simmons B.A."/>
            <person name="Magnuson J.K."/>
            <person name="Henrissat B."/>
            <person name="Mortensen U.H."/>
            <person name="Larsen T.O."/>
            <person name="Devries R.P."/>
            <person name="Grigoriev I.V."/>
            <person name="Machida M."/>
            <person name="Baker S.E."/>
            <person name="Andersen M.R."/>
        </authorList>
    </citation>
    <scope>NUCLEOTIDE SEQUENCE [LARGE SCALE GENOMIC DNA]</scope>
    <source>
        <strain evidence="1 2">CBS 763.97</strain>
    </source>
</reference>
<dbReference type="Proteomes" id="UP000326268">
    <property type="component" value="Unassembled WGS sequence"/>
</dbReference>
<dbReference type="EMBL" id="ML737652">
    <property type="protein sequence ID" value="KAE8364410.1"/>
    <property type="molecule type" value="Genomic_DNA"/>
</dbReference>
<protein>
    <submittedName>
        <fullName evidence="1">Uncharacterized protein</fullName>
    </submittedName>
</protein>
<name>A0A5N7A786_9EURO</name>
<proteinExistence type="predicted"/>
<keyword evidence="2" id="KW-1185">Reference proteome</keyword>
<organism evidence="1 2">
    <name type="scientific">Aspergillus caelatus</name>
    <dbReference type="NCBI Taxonomy" id="61420"/>
    <lineage>
        <taxon>Eukaryota</taxon>
        <taxon>Fungi</taxon>
        <taxon>Dikarya</taxon>
        <taxon>Ascomycota</taxon>
        <taxon>Pezizomycotina</taxon>
        <taxon>Eurotiomycetes</taxon>
        <taxon>Eurotiomycetidae</taxon>
        <taxon>Eurotiales</taxon>
        <taxon>Aspergillaceae</taxon>
        <taxon>Aspergillus</taxon>
        <taxon>Aspergillus subgen. Circumdati</taxon>
    </lineage>
</organism>
<gene>
    <name evidence="1" type="ORF">BDV27DRAFT_114877</name>
</gene>
<dbReference type="GeneID" id="43649066"/>
<dbReference type="AlphaFoldDB" id="A0A5N7A786"/>